<name>A0ABU6ISX9_9FLAO</name>
<dbReference type="RefSeq" id="WP_326279083.1">
    <property type="nucleotide sequence ID" value="NZ_JAYKYV010000010.1"/>
</dbReference>
<keyword evidence="2" id="KW-1185">Reference proteome</keyword>
<evidence type="ECO:0000313" key="1">
    <source>
        <dbReference type="EMBL" id="MEC4266058.1"/>
    </source>
</evidence>
<gene>
    <name evidence="1" type="ORF">VOP03_11940</name>
</gene>
<sequence>MRMGFMQRLDRHLGLLFIDEEASEGNLCYAFEPGLNPDYISSFTKEDIKSFLERTLTASRYHMGRDAVEFPKSLHLE</sequence>
<evidence type="ECO:0000313" key="2">
    <source>
        <dbReference type="Proteomes" id="UP001355298"/>
    </source>
</evidence>
<reference evidence="1 2" key="1">
    <citation type="submission" date="2024-01" db="EMBL/GenBank/DDBJ databases">
        <title>The strains designed SYSU M86414 and SYSU M84420 isolated from the marine sediment in San Sha City (Hainan Province, China).</title>
        <authorList>
            <person name="Guo D."/>
        </authorList>
    </citation>
    <scope>NUCLEOTIDE SEQUENCE [LARGE SCALE GENOMIC DNA]</scope>
    <source>
        <strain evidence="1 2">SYSU M84420</strain>
    </source>
</reference>
<dbReference type="Proteomes" id="UP001355298">
    <property type="component" value="Unassembled WGS sequence"/>
</dbReference>
<dbReference type="EMBL" id="JAYMGW010000010">
    <property type="protein sequence ID" value="MEC4266058.1"/>
    <property type="molecule type" value="Genomic_DNA"/>
</dbReference>
<protein>
    <submittedName>
        <fullName evidence="1">Uncharacterized protein</fullName>
    </submittedName>
</protein>
<accession>A0ABU6ISX9</accession>
<organism evidence="1 2">
    <name type="scientific">Flagellimonas halotolerans</name>
    <dbReference type="NCBI Taxonomy" id="3112164"/>
    <lineage>
        <taxon>Bacteria</taxon>
        <taxon>Pseudomonadati</taxon>
        <taxon>Bacteroidota</taxon>
        <taxon>Flavobacteriia</taxon>
        <taxon>Flavobacteriales</taxon>
        <taxon>Flavobacteriaceae</taxon>
        <taxon>Flagellimonas</taxon>
    </lineage>
</organism>
<proteinExistence type="predicted"/>
<comment type="caution">
    <text evidence="1">The sequence shown here is derived from an EMBL/GenBank/DDBJ whole genome shotgun (WGS) entry which is preliminary data.</text>
</comment>